<dbReference type="AlphaFoldDB" id="A0AAE4EYT2"/>
<dbReference type="RefSeq" id="WP_310895907.1">
    <property type="nucleotide sequence ID" value="NZ_JAMQOM010000003.1"/>
</dbReference>
<accession>A0AAE4EYT2</accession>
<keyword evidence="2" id="KW-0472">Membrane</keyword>
<sequence>MQLLEGIAGILAIFLYILILAALSFGILFGIAAVIGVVGSVLSIPLLYVLPDVGRFLLLASGGAPDDRTPPRCPRLSTNWQTPTRHSTRWPVT</sequence>
<evidence type="ECO:0000256" key="1">
    <source>
        <dbReference type="SAM" id="MobiDB-lite"/>
    </source>
</evidence>
<keyword evidence="4" id="KW-1185">Reference proteome</keyword>
<dbReference type="EMBL" id="JAMQOM010000003">
    <property type="protein sequence ID" value="MDS0221251.1"/>
    <property type="molecule type" value="Genomic_DNA"/>
</dbReference>
<feature type="region of interest" description="Disordered" evidence="1">
    <location>
        <begin position="63"/>
        <end position="93"/>
    </location>
</feature>
<evidence type="ECO:0000313" key="3">
    <source>
        <dbReference type="EMBL" id="MDS0221251.1"/>
    </source>
</evidence>
<name>A0AAE4EYT2_9EURY</name>
<dbReference type="Proteomes" id="UP001253439">
    <property type="component" value="Unassembled WGS sequence"/>
</dbReference>
<gene>
    <name evidence="3" type="ORF">NDI54_07810</name>
</gene>
<evidence type="ECO:0000256" key="2">
    <source>
        <dbReference type="SAM" id="Phobius"/>
    </source>
</evidence>
<keyword evidence="2" id="KW-1133">Transmembrane helix</keyword>
<keyword evidence="2" id="KW-0812">Transmembrane</keyword>
<reference evidence="3 4" key="1">
    <citation type="submission" date="2022-06" db="EMBL/GenBank/DDBJ databases">
        <title>Haloarcula sp. a new haloarchaeum isolate from saline soil.</title>
        <authorList>
            <person name="Strakova D."/>
            <person name="Galisteo C."/>
            <person name="Sanchez-Porro C."/>
            <person name="Ventosa A."/>
        </authorList>
    </citation>
    <scope>NUCLEOTIDE SEQUENCE [LARGE SCALE GENOMIC DNA]</scope>
    <source>
        <strain evidence="3 4">S1AR25-5A</strain>
    </source>
</reference>
<protein>
    <submittedName>
        <fullName evidence="3">Uncharacterized protein</fullName>
    </submittedName>
</protein>
<evidence type="ECO:0000313" key="4">
    <source>
        <dbReference type="Proteomes" id="UP001253439"/>
    </source>
</evidence>
<proteinExistence type="predicted"/>
<feature type="transmembrane region" description="Helical" evidence="2">
    <location>
        <begin position="31"/>
        <end position="50"/>
    </location>
</feature>
<feature type="compositionally biased region" description="Polar residues" evidence="1">
    <location>
        <begin position="76"/>
        <end position="85"/>
    </location>
</feature>
<comment type="caution">
    <text evidence="3">The sequence shown here is derived from an EMBL/GenBank/DDBJ whole genome shotgun (WGS) entry which is preliminary data.</text>
</comment>
<organism evidence="3 4">
    <name type="scientific">Haloarcula terrestris</name>
    <dbReference type="NCBI Taxonomy" id="2950533"/>
    <lineage>
        <taxon>Archaea</taxon>
        <taxon>Methanobacteriati</taxon>
        <taxon>Methanobacteriota</taxon>
        <taxon>Stenosarchaea group</taxon>
        <taxon>Halobacteria</taxon>
        <taxon>Halobacteriales</taxon>
        <taxon>Haloarculaceae</taxon>
        <taxon>Haloarcula</taxon>
    </lineage>
</organism>
<feature type="transmembrane region" description="Helical" evidence="2">
    <location>
        <begin position="7"/>
        <end position="25"/>
    </location>
</feature>